<evidence type="ECO:0000256" key="2">
    <source>
        <dbReference type="ARBA" id="ARBA00001633"/>
    </source>
</evidence>
<evidence type="ECO:0000256" key="3">
    <source>
        <dbReference type="ARBA" id="ARBA00004664"/>
    </source>
</evidence>
<evidence type="ECO:0000256" key="6">
    <source>
        <dbReference type="ARBA" id="ARBA00022793"/>
    </source>
</evidence>
<keyword evidence="16" id="KW-1185">Reference proteome</keyword>
<evidence type="ECO:0000256" key="9">
    <source>
        <dbReference type="ARBA" id="ARBA00023235"/>
    </source>
</evidence>
<feature type="signal peptide" evidence="12">
    <location>
        <begin position="1"/>
        <end position="19"/>
    </location>
</feature>
<gene>
    <name evidence="15" type="ORF">SEMRO_756_G197780.1</name>
</gene>
<accession>A0A9N8ECR5</accession>
<dbReference type="GO" id="GO:0004425">
    <property type="term" value="F:indole-3-glycerol-phosphate synthase activity"/>
    <property type="evidence" value="ECO:0007669"/>
    <property type="project" value="UniProtKB-EC"/>
</dbReference>
<dbReference type="InterPro" id="IPR011060">
    <property type="entry name" value="RibuloseP-bd_barrel"/>
</dbReference>
<proteinExistence type="inferred from homology"/>
<sequence length="673" mass="71828">MRRLLLQLLLLSGVSLVSAFSSASAPLAASSSSTAATLTRSRHLSATKSPEESTASAQYQSAMTSILSKEYTEDDLKDALQGLLSDSLDPEYDARHIFGHGDPNHTLSMLQKITATRIKDYVHIMSNSESPSEEQLLQQARDFAQANGPILNLSDVIRSQSPRMALAAEFKRASPSKGDIATHVNAGQQAKTYAQAGANIISVLTEQRWFKGTLDDMTQARLQSTDQDGKRPAILRKEFVTETYQIAEAAAAGADTILLIVAVLPQHVLKRLIDYARSIGMEPLVEVHGDAELDVAIEAGAKVIGVNNRNLHTFQLDLGTSQHVATELSKRGLKFDHNDEQAEYSLCALSGMSTAFDVQRYRKVGLGMCLIGESLMRAADPAAAIANLCLHPDDFEKQQAAAGAGGAYTGGTKMIKVCGTTRPEDALKACQEGANLIGVIFVPKSKRCVTAEQAKEIVQTVRKFGERTKEAEFPERSSGGSPLASLVEASNALQEAARRPLVVGVFQNQDAEFIKQMVAECGLDMVQLHGKEGMMAANPANCGAPAIRVVDIETDPDTGKATSNAVDALLESLTSDPMAILLDTSIKGNKEGGGTGVTFDWSIAEKIQNAGLPVIIAGGLTPDNVKDAVSSVRPWGVDVSSGLEASPGRKDHQKVQDFVRGAKDAAKEASKGF</sequence>
<dbReference type="EMBL" id="CAICTM010000755">
    <property type="protein sequence ID" value="CAB9516034.1"/>
    <property type="molecule type" value="Genomic_DNA"/>
</dbReference>
<keyword evidence="8" id="KW-0057">Aromatic amino acid biosynthesis</keyword>
<dbReference type="SUPFAM" id="SSF51366">
    <property type="entry name" value="Ribulose-phoshate binding barrel"/>
    <property type="match status" value="2"/>
</dbReference>
<dbReference type="InterPro" id="IPR045186">
    <property type="entry name" value="Indole-3-glycerol_P_synth"/>
</dbReference>
<keyword evidence="7" id="KW-0822">Tryptophan biosynthesis</keyword>
<dbReference type="AlphaFoldDB" id="A0A9N8ECR5"/>
<dbReference type="InterPro" id="IPR013785">
    <property type="entry name" value="Aldolase_TIM"/>
</dbReference>
<evidence type="ECO:0000313" key="15">
    <source>
        <dbReference type="EMBL" id="CAB9516034.1"/>
    </source>
</evidence>
<evidence type="ECO:0000256" key="10">
    <source>
        <dbReference type="ARBA" id="ARBA00023239"/>
    </source>
</evidence>
<keyword evidence="9" id="KW-0413">Isomerase</keyword>
<evidence type="ECO:0000256" key="11">
    <source>
        <dbReference type="ARBA" id="ARBA00023268"/>
    </source>
</evidence>
<feature type="chain" id="PRO_5040426683" evidence="12">
    <location>
        <begin position="20"/>
        <end position="673"/>
    </location>
</feature>
<evidence type="ECO:0000313" key="16">
    <source>
        <dbReference type="Proteomes" id="UP001153069"/>
    </source>
</evidence>
<dbReference type="PANTHER" id="PTHR22854">
    <property type="entry name" value="TRYPTOPHAN BIOSYNTHESIS PROTEIN"/>
    <property type="match status" value="1"/>
</dbReference>
<organism evidence="15 16">
    <name type="scientific">Seminavis robusta</name>
    <dbReference type="NCBI Taxonomy" id="568900"/>
    <lineage>
        <taxon>Eukaryota</taxon>
        <taxon>Sar</taxon>
        <taxon>Stramenopiles</taxon>
        <taxon>Ochrophyta</taxon>
        <taxon>Bacillariophyta</taxon>
        <taxon>Bacillariophyceae</taxon>
        <taxon>Bacillariophycidae</taxon>
        <taxon>Naviculales</taxon>
        <taxon>Naviculaceae</taxon>
        <taxon>Seminavis</taxon>
    </lineage>
</organism>
<dbReference type="GO" id="GO:0004640">
    <property type="term" value="F:phosphoribosylanthranilate isomerase activity"/>
    <property type="evidence" value="ECO:0007669"/>
    <property type="project" value="UniProtKB-EC"/>
</dbReference>
<comment type="pathway">
    <text evidence="3">Amino-acid biosynthesis; L-tryptophan biosynthesis; L-tryptophan from chorismate: step 3/5.</text>
</comment>
<evidence type="ECO:0000256" key="12">
    <source>
        <dbReference type="SAM" id="SignalP"/>
    </source>
</evidence>
<dbReference type="HAMAP" id="MF_00135">
    <property type="entry name" value="PRAI"/>
    <property type="match status" value="1"/>
</dbReference>
<feature type="domain" description="N-(5'phosphoribosyl) anthranilate isomerase (PRAI)" evidence="14">
    <location>
        <begin position="480"/>
        <end position="659"/>
    </location>
</feature>
<keyword evidence="11" id="KW-0511">Multifunctional enzyme</keyword>
<evidence type="ECO:0000256" key="1">
    <source>
        <dbReference type="ARBA" id="ARBA00001164"/>
    </source>
</evidence>
<evidence type="ECO:0000256" key="5">
    <source>
        <dbReference type="ARBA" id="ARBA00022605"/>
    </source>
</evidence>
<comment type="catalytic activity">
    <reaction evidence="2">
        <text>1-(2-carboxyphenylamino)-1-deoxy-D-ribulose 5-phosphate + H(+) = (1S,2R)-1-C-(indol-3-yl)glycerol 3-phosphate + CO2 + H2O</text>
        <dbReference type="Rhea" id="RHEA:23476"/>
        <dbReference type="ChEBI" id="CHEBI:15377"/>
        <dbReference type="ChEBI" id="CHEBI:15378"/>
        <dbReference type="ChEBI" id="CHEBI:16526"/>
        <dbReference type="ChEBI" id="CHEBI:58613"/>
        <dbReference type="ChEBI" id="CHEBI:58866"/>
        <dbReference type="EC" id="4.1.1.48"/>
    </reaction>
</comment>
<dbReference type="OrthoDB" id="524799at2759"/>
<evidence type="ECO:0000256" key="7">
    <source>
        <dbReference type="ARBA" id="ARBA00022822"/>
    </source>
</evidence>
<dbReference type="GO" id="GO:0000162">
    <property type="term" value="P:L-tryptophan biosynthetic process"/>
    <property type="evidence" value="ECO:0007669"/>
    <property type="project" value="UniProtKB-KW"/>
</dbReference>
<dbReference type="Pfam" id="PF00697">
    <property type="entry name" value="PRAI"/>
    <property type="match status" value="1"/>
</dbReference>
<protein>
    <submittedName>
        <fullName evidence="15">Indole-3-glycerol phosphate synthase</fullName>
    </submittedName>
</protein>
<dbReference type="InterPro" id="IPR001240">
    <property type="entry name" value="PRAI_dom"/>
</dbReference>
<name>A0A9N8ECR5_9STRA</name>
<evidence type="ECO:0000259" key="13">
    <source>
        <dbReference type="Pfam" id="PF00218"/>
    </source>
</evidence>
<dbReference type="Proteomes" id="UP001153069">
    <property type="component" value="Unassembled WGS sequence"/>
</dbReference>
<evidence type="ECO:0000256" key="8">
    <source>
        <dbReference type="ARBA" id="ARBA00023141"/>
    </source>
</evidence>
<dbReference type="PANTHER" id="PTHR22854:SF2">
    <property type="entry name" value="INDOLE-3-GLYCEROL-PHOSPHATE SYNTHASE"/>
    <property type="match status" value="1"/>
</dbReference>
<dbReference type="Pfam" id="PF00218">
    <property type="entry name" value="IGPS"/>
    <property type="match status" value="1"/>
</dbReference>
<keyword evidence="5" id="KW-0028">Amino-acid biosynthesis</keyword>
<feature type="domain" description="Indole-3-glycerol phosphate synthase" evidence="13">
    <location>
        <begin position="131"/>
        <end position="388"/>
    </location>
</feature>
<keyword evidence="12" id="KW-0732">Signal</keyword>
<dbReference type="CDD" id="cd00331">
    <property type="entry name" value="IGPS"/>
    <property type="match status" value="1"/>
</dbReference>
<dbReference type="Gene3D" id="3.20.20.70">
    <property type="entry name" value="Aldolase class I"/>
    <property type="match status" value="2"/>
</dbReference>
<keyword evidence="10" id="KW-0456">Lyase</keyword>
<comment type="pathway">
    <text evidence="4">Amino-acid biosynthesis; L-tryptophan biosynthesis; L-tryptophan from chorismate: step 4/5.</text>
</comment>
<dbReference type="CDD" id="cd00405">
    <property type="entry name" value="PRAI"/>
    <property type="match status" value="1"/>
</dbReference>
<comment type="caution">
    <text evidence="15">The sequence shown here is derived from an EMBL/GenBank/DDBJ whole genome shotgun (WGS) entry which is preliminary data.</text>
</comment>
<dbReference type="InterPro" id="IPR013798">
    <property type="entry name" value="Indole-3-glycerol_P_synth_dom"/>
</dbReference>
<comment type="catalytic activity">
    <reaction evidence="1">
        <text>N-(5-phospho-beta-D-ribosyl)anthranilate = 1-(2-carboxyphenylamino)-1-deoxy-D-ribulose 5-phosphate</text>
        <dbReference type="Rhea" id="RHEA:21540"/>
        <dbReference type="ChEBI" id="CHEBI:18277"/>
        <dbReference type="ChEBI" id="CHEBI:58613"/>
        <dbReference type="EC" id="5.3.1.24"/>
    </reaction>
</comment>
<keyword evidence="6" id="KW-0210">Decarboxylase</keyword>
<evidence type="ECO:0000259" key="14">
    <source>
        <dbReference type="Pfam" id="PF00697"/>
    </source>
</evidence>
<reference evidence="15" key="1">
    <citation type="submission" date="2020-06" db="EMBL/GenBank/DDBJ databases">
        <authorList>
            <consortium name="Plant Systems Biology data submission"/>
        </authorList>
    </citation>
    <scope>NUCLEOTIDE SEQUENCE</scope>
    <source>
        <strain evidence="15">D6</strain>
    </source>
</reference>
<evidence type="ECO:0000256" key="4">
    <source>
        <dbReference type="ARBA" id="ARBA00004696"/>
    </source>
</evidence>